<feature type="transmembrane region" description="Helical" evidence="7">
    <location>
        <begin position="40"/>
        <end position="62"/>
    </location>
</feature>
<dbReference type="PANTHER" id="PTHR33048:SF124">
    <property type="entry name" value="INTEGRAL MEMBRANE PROTEIN"/>
    <property type="match status" value="1"/>
</dbReference>
<dbReference type="AlphaFoldDB" id="A0A9P4GBY4"/>
<comment type="subcellular location">
    <subcellularLocation>
        <location evidence="1">Membrane</location>
        <topology evidence="1">Multi-pass membrane protein</topology>
    </subcellularLocation>
</comment>
<dbReference type="GeneID" id="63846647"/>
<organism evidence="9 10">
    <name type="scientific">Cucurbitaria berberidis CBS 394.84</name>
    <dbReference type="NCBI Taxonomy" id="1168544"/>
    <lineage>
        <taxon>Eukaryota</taxon>
        <taxon>Fungi</taxon>
        <taxon>Dikarya</taxon>
        <taxon>Ascomycota</taxon>
        <taxon>Pezizomycotina</taxon>
        <taxon>Dothideomycetes</taxon>
        <taxon>Pleosporomycetidae</taxon>
        <taxon>Pleosporales</taxon>
        <taxon>Pleosporineae</taxon>
        <taxon>Cucurbitariaceae</taxon>
        <taxon>Cucurbitaria</taxon>
    </lineage>
</organism>
<evidence type="ECO:0000256" key="5">
    <source>
        <dbReference type="ARBA" id="ARBA00038359"/>
    </source>
</evidence>
<evidence type="ECO:0000313" key="10">
    <source>
        <dbReference type="Proteomes" id="UP000800039"/>
    </source>
</evidence>
<dbReference type="Pfam" id="PF20684">
    <property type="entry name" value="Fung_rhodopsin"/>
    <property type="match status" value="1"/>
</dbReference>
<feature type="transmembrane region" description="Helical" evidence="7">
    <location>
        <begin position="128"/>
        <end position="151"/>
    </location>
</feature>
<evidence type="ECO:0000256" key="2">
    <source>
        <dbReference type="ARBA" id="ARBA00022692"/>
    </source>
</evidence>
<feature type="transmembrane region" description="Helical" evidence="7">
    <location>
        <begin position="182"/>
        <end position="203"/>
    </location>
</feature>
<keyword evidence="2 7" id="KW-0812">Transmembrane</keyword>
<keyword evidence="4 7" id="KW-0472">Membrane</keyword>
<dbReference type="Proteomes" id="UP000800039">
    <property type="component" value="Unassembled WGS sequence"/>
</dbReference>
<dbReference type="PANTHER" id="PTHR33048">
    <property type="entry name" value="PTH11-LIKE INTEGRAL MEMBRANE PROTEIN (AFU_ORTHOLOGUE AFUA_5G11245)"/>
    <property type="match status" value="1"/>
</dbReference>
<sequence length="364" mass="40694">MAVHGRLSVILAFVLTGISTLIVALRFYSRHFLVGKLSASDWCMLLALIAAWGSAVVNWYMIHFLDYSAKSWQNRETFAEVVTGSLLMFWTYRVNYILDLCLIKTSILLFYSHIAASNKHFHYVVRALLTIILLGGASMIFAAIFMCYPIADAWSFKVFEAGLHGIHAAQCYNPGHFWLFNAAFNLVTDVMIWTLPILFFLNLQTLPLRRRLELIAIFSVGLLAIVASAVRLRIMVLWLSDLVNQGNNTANLLIWSQVEQHTGIVAASIPFLRPIFRRALTKVRSREQPSPSPAVRLVGDGSTPLSPVMPRTPIIPSPSPTFGESDTEFRPPRSSLAPIKPMRSASTWGSTIWDGTQVRQVLSG</sequence>
<evidence type="ECO:0000256" key="1">
    <source>
        <dbReference type="ARBA" id="ARBA00004141"/>
    </source>
</evidence>
<dbReference type="EMBL" id="ML976618">
    <property type="protein sequence ID" value="KAF1842424.1"/>
    <property type="molecule type" value="Genomic_DNA"/>
</dbReference>
<evidence type="ECO:0000313" key="9">
    <source>
        <dbReference type="EMBL" id="KAF1842424.1"/>
    </source>
</evidence>
<accession>A0A9P4GBY4</accession>
<comment type="similarity">
    <text evidence="5">Belongs to the SAT4 family.</text>
</comment>
<keyword evidence="10" id="KW-1185">Reference proteome</keyword>
<feature type="transmembrane region" description="Helical" evidence="7">
    <location>
        <begin position="96"/>
        <end position="116"/>
    </location>
</feature>
<feature type="domain" description="Rhodopsin" evidence="8">
    <location>
        <begin position="25"/>
        <end position="278"/>
    </location>
</feature>
<feature type="transmembrane region" description="Helical" evidence="7">
    <location>
        <begin position="6"/>
        <end position="28"/>
    </location>
</feature>
<feature type="transmembrane region" description="Helical" evidence="7">
    <location>
        <begin position="215"/>
        <end position="238"/>
    </location>
</feature>
<protein>
    <recommendedName>
        <fullName evidence="8">Rhodopsin domain-containing protein</fullName>
    </recommendedName>
</protein>
<evidence type="ECO:0000256" key="7">
    <source>
        <dbReference type="SAM" id="Phobius"/>
    </source>
</evidence>
<comment type="caution">
    <text evidence="9">The sequence shown here is derived from an EMBL/GenBank/DDBJ whole genome shotgun (WGS) entry which is preliminary data.</text>
</comment>
<proteinExistence type="inferred from homology"/>
<reference evidence="9" key="1">
    <citation type="submission" date="2020-01" db="EMBL/GenBank/DDBJ databases">
        <authorList>
            <consortium name="DOE Joint Genome Institute"/>
            <person name="Haridas S."/>
            <person name="Albert R."/>
            <person name="Binder M."/>
            <person name="Bloem J."/>
            <person name="Labutti K."/>
            <person name="Salamov A."/>
            <person name="Andreopoulos B."/>
            <person name="Baker S.E."/>
            <person name="Barry K."/>
            <person name="Bills G."/>
            <person name="Bluhm B.H."/>
            <person name="Cannon C."/>
            <person name="Castanera R."/>
            <person name="Culley D.E."/>
            <person name="Daum C."/>
            <person name="Ezra D."/>
            <person name="Gonzalez J.B."/>
            <person name="Henrissat B."/>
            <person name="Kuo A."/>
            <person name="Liang C."/>
            <person name="Lipzen A."/>
            <person name="Lutzoni F."/>
            <person name="Magnuson J."/>
            <person name="Mondo S."/>
            <person name="Nolan M."/>
            <person name="Ohm R."/>
            <person name="Pangilinan J."/>
            <person name="Park H.-J."/>
            <person name="Ramirez L."/>
            <person name="Alfaro M."/>
            <person name="Sun H."/>
            <person name="Tritt A."/>
            <person name="Yoshinaga Y."/>
            <person name="Zwiers L.-H."/>
            <person name="Turgeon B.G."/>
            <person name="Goodwin S.B."/>
            <person name="Spatafora J.W."/>
            <person name="Crous P.W."/>
            <person name="Grigoriev I.V."/>
        </authorList>
    </citation>
    <scope>NUCLEOTIDE SEQUENCE</scope>
    <source>
        <strain evidence="9">CBS 394.84</strain>
    </source>
</reference>
<evidence type="ECO:0000256" key="3">
    <source>
        <dbReference type="ARBA" id="ARBA00022989"/>
    </source>
</evidence>
<feature type="region of interest" description="Disordered" evidence="6">
    <location>
        <begin position="308"/>
        <end position="341"/>
    </location>
</feature>
<dbReference type="RefSeq" id="XP_040784987.1">
    <property type="nucleotide sequence ID" value="XM_040929395.1"/>
</dbReference>
<dbReference type="OrthoDB" id="3934549at2759"/>
<gene>
    <name evidence="9" type="ORF">K460DRAFT_293152</name>
</gene>
<dbReference type="InterPro" id="IPR052337">
    <property type="entry name" value="SAT4-like"/>
</dbReference>
<evidence type="ECO:0000256" key="6">
    <source>
        <dbReference type="SAM" id="MobiDB-lite"/>
    </source>
</evidence>
<evidence type="ECO:0000259" key="8">
    <source>
        <dbReference type="Pfam" id="PF20684"/>
    </source>
</evidence>
<dbReference type="InterPro" id="IPR049326">
    <property type="entry name" value="Rhodopsin_dom_fungi"/>
</dbReference>
<evidence type="ECO:0000256" key="4">
    <source>
        <dbReference type="ARBA" id="ARBA00023136"/>
    </source>
</evidence>
<keyword evidence="3 7" id="KW-1133">Transmembrane helix</keyword>
<dbReference type="GO" id="GO:0016020">
    <property type="term" value="C:membrane"/>
    <property type="evidence" value="ECO:0007669"/>
    <property type="project" value="UniProtKB-SubCell"/>
</dbReference>
<name>A0A9P4GBY4_9PLEO</name>